<dbReference type="Gene3D" id="3.40.50.1820">
    <property type="entry name" value="alpha/beta hydrolase"/>
    <property type="match status" value="1"/>
</dbReference>
<gene>
    <name evidence="3" type="ORF">D3273_01355</name>
</gene>
<keyword evidence="4" id="KW-1185">Reference proteome</keyword>
<sequence>MDILPPKHETVEHGGTRLHVARLESLERPENSGRGSEDGRTLLFLHGWPEFWWTWSPVMERLAARGYDCVAPDLRGFGDSDKHPAGRSAEVGADVHAADALAVLDALKLGRVGVVSHDVGAYAAQSLARLAPERLSGLFFFNCPHPGIGPRGAAPDMLGEIWYQSFNQLPWAAEMVGASRESIRTYIGSMLRHWAGGNPAAFDDETVERFVDNFAKPGNLQGGFNWYVSQGADRLKTFKGQAPEKPPIAVPTCVRWGDRDPILQAAWGDTLGHTFTDLDFQPFAGLGHFPHREDPDRSVEEIDRFFRGRLGM</sequence>
<evidence type="ECO:0000313" key="4">
    <source>
        <dbReference type="Proteomes" id="UP000290759"/>
    </source>
</evidence>
<dbReference type="Proteomes" id="UP000290759">
    <property type="component" value="Unassembled WGS sequence"/>
</dbReference>
<name>A0A4Q2UGT7_9HYPH</name>
<dbReference type="PRINTS" id="PR00412">
    <property type="entry name" value="EPOXHYDRLASE"/>
</dbReference>
<evidence type="ECO:0000256" key="1">
    <source>
        <dbReference type="ARBA" id="ARBA00022801"/>
    </source>
</evidence>
<dbReference type="AlphaFoldDB" id="A0A4Q2UGT7"/>
<reference evidence="3 4" key="2">
    <citation type="submission" date="2019-02" db="EMBL/GenBank/DDBJ databases">
        <title>'Lichenibacterium ramalinii' gen. nov. sp. nov., 'Lichenibacterium minor' gen. nov. sp. nov.</title>
        <authorList>
            <person name="Pankratov T."/>
        </authorList>
    </citation>
    <scope>NUCLEOTIDE SEQUENCE [LARGE SCALE GENOMIC DNA]</scope>
    <source>
        <strain evidence="3 4">RmlP026</strain>
    </source>
</reference>
<dbReference type="SUPFAM" id="SSF53474">
    <property type="entry name" value="alpha/beta-Hydrolases"/>
    <property type="match status" value="1"/>
</dbReference>
<keyword evidence="1 3" id="KW-0378">Hydrolase</keyword>
<dbReference type="PANTHER" id="PTHR43329">
    <property type="entry name" value="EPOXIDE HYDROLASE"/>
    <property type="match status" value="1"/>
</dbReference>
<dbReference type="InterPro" id="IPR000639">
    <property type="entry name" value="Epox_hydrolase-like"/>
</dbReference>
<comment type="caution">
    <text evidence="3">The sequence shown here is derived from an EMBL/GenBank/DDBJ whole genome shotgun (WGS) entry which is preliminary data.</text>
</comment>
<dbReference type="OrthoDB" id="9812774at2"/>
<reference evidence="3 4" key="1">
    <citation type="submission" date="2018-12" db="EMBL/GenBank/DDBJ databases">
        <authorList>
            <person name="Grouzdev D.S."/>
            <person name="Krutkina M.S."/>
        </authorList>
    </citation>
    <scope>NUCLEOTIDE SEQUENCE [LARGE SCALE GENOMIC DNA]</scope>
    <source>
        <strain evidence="3 4">RmlP026</strain>
    </source>
</reference>
<evidence type="ECO:0000313" key="3">
    <source>
        <dbReference type="EMBL" id="RYC33925.1"/>
    </source>
</evidence>
<dbReference type="InterPro" id="IPR029058">
    <property type="entry name" value="AB_hydrolase_fold"/>
</dbReference>
<protein>
    <submittedName>
        <fullName evidence="3">Alpha/beta hydrolase</fullName>
    </submittedName>
</protein>
<organism evidence="3 4">
    <name type="scientific">Lichenibacterium minor</name>
    <dbReference type="NCBI Taxonomy" id="2316528"/>
    <lineage>
        <taxon>Bacteria</taxon>
        <taxon>Pseudomonadati</taxon>
        <taxon>Pseudomonadota</taxon>
        <taxon>Alphaproteobacteria</taxon>
        <taxon>Hyphomicrobiales</taxon>
        <taxon>Lichenihabitantaceae</taxon>
        <taxon>Lichenibacterium</taxon>
    </lineage>
</organism>
<evidence type="ECO:0000259" key="2">
    <source>
        <dbReference type="Pfam" id="PF00561"/>
    </source>
</evidence>
<dbReference type="GO" id="GO:0016787">
    <property type="term" value="F:hydrolase activity"/>
    <property type="evidence" value="ECO:0007669"/>
    <property type="project" value="UniProtKB-KW"/>
</dbReference>
<accession>A0A4Q2UGT7</accession>
<dbReference type="Pfam" id="PF00561">
    <property type="entry name" value="Abhydrolase_1"/>
    <property type="match status" value="1"/>
</dbReference>
<feature type="domain" description="AB hydrolase-1" evidence="2">
    <location>
        <begin position="41"/>
        <end position="293"/>
    </location>
</feature>
<proteinExistence type="predicted"/>
<dbReference type="EMBL" id="QYBB01000001">
    <property type="protein sequence ID" value="RYC33925.1"/>
    <property type="molecule type" value="Genomic_DNA"/>
</dbReference>
<dbReference type="InterPro" id="IPR000073">
    <property type="entry name" value="AB_hydrolase_1"/>
</dbReference>